<keyword evidence="2" id="KW-1185">Reference proteome</keyword>
<dbReference type="EMBL" id="JAMDHA010000007">
    <property type="protein sequence ID" value="MDD1007404.1"/>
    <property type="molecule type" value="Genomic_DNA"/>
</dbReference>
<comment type="caution">
    <text evidence="1">The sequence shown here is derived from an EMBL/GenBank/DDBJ whole genome shotgun (WGS) entry which is preliminary data.</text>
</comment>
<proteinExistence type="predicted"/>
<dbReference type="RefSeq" id="WP_261736610.1">
    <property type="nucleotide sequence ID" value="NZ_JAMDHA010000007.1"/>
</dbReference>
<protein>
    <submittedName>
        <fullName evidence="1">Uncharacterized protein</fullName>
    </submittedName>
</protein>
<accession>A0A9X4BZA5</accession>
<sequence length="97" mass="10858">MEKVSANLLSLEEIEPDCSKRNAHRNSARCRSYEIKWCTGYKSEAFSGIFCTSMTITNLDNAPTVTPQSLASQLPQFQQCSPIPGTSQILWELACQR</sequence>
<evidence type="ECO:0000313" key="2">
    <source>
        <dbReference type="Proteomes" id="UP001148185"/>
    </source>
</evidence>
<dbReference type="AlphaFoldDB" id="A0A9X4BZA5"/>
<organism evidence="1 2">
    <name type="scientific">Pseudomonas shahriarae</name>
    <dbReference type="NCBI Taxonomy" id="2745512"/>
    <lineage>
        <taxon>Bacteria</taxon>
        <taxon>Pseudomonadati</taxon>
        <taxon>Pseudomonadota</taxon>
        <taxon>Gammaproteobacteria</taxon>
        <taxon>Pseudomonadales</taxon>
        <taxon>Pseudomonadaceae</taxon>
        <taxon>Pseudomonas</taxon>
    </lineage>
</organism>
<evidence type="ECO:0000313" key="1">
    <source>
        <dbReference type="EMBL" id="MDD1007404.1"/>
    </source>
</evidence>
<name>A0A9X4BZA5_9PSED</name>
<reference evidence="1 2" key="1">
    <citation type="submission" date="2022-05" db="EMBL/GenBank/DDBJ databases">
        <title>Novel Pseudomonas spp. Isolated from a Rainbow Trout Aquaculture Facility.</title>
        <authorList>
            <person name="Testerman T."/>
            <person name="Graf J."/>
        </authorList>
    </citation>
    <scope>NUCLEOTIDE SEQUENCE [LARGE SCALE GENOMIC DNA]</scope>
    <source>
        <strain evidence="1 2">ID1042</strain>
    </source>
</reference>
<dbReference type="Proteomes" id="UP001148185">
    <property type="component" value="Unassembled WGS sequence"/>
</dbReference>
<gene>
    <name evidence="1" type="ORF">M5G27_07895</name>
</gene>